<dbReference type="RefSeq" id="WP_114303440.1">
    <property type="nucleotide sequence ID" value="NZ_QPIE01000003.1"/>
</dbReference>
<sequence>MNISADILDFVKEKGKAPVPGFGIFSFESTAAQLNSDTKTLLPPAGRIVFESDYTISDNRIIDFIASKNNIPHHEAQTALEKMTAFWKNKTELAEPFEAEGLGEFQMHDDRLLFKGKRAEQIHPDFYGLEQIVLADLKNNQTKSDTSGNYRFRKSFWWWFPILIIMGIIVYFAATQKELLFGAPSFLQPEEVAEAPQIQEEKKIIPAVSDSMKADTMQTENAAPQTPESTWKK</sequence>
<keyword evidence="2" id="KW-1133">Transmembrane helix</keyword>
<evidence type="ECO:0008006" key="5">
    <source>
        <dbReference type="Google" id="ProtNLM"/>
    </source>
</evidence>
<reference evidence="3 4" key="1">
    <citation type="submission" date="2018-07" db="EMBL/GenBank/DDBJ databases">
        <title>Chryseobacterium lacus sp. nov., isolated from lake water.</title>
        <authorList>
            <person name="Li C.-M."/>
        </authorList>
    </citation>
    <scope>NUCLEOTIDE SEQUENCE [LARGE SCALE GENOMIC DNA]</scope>
    <source>
        <strain evidence="3 4">YLOS41</strain>
    </source>
</reference>
<dbReference type="OrthoDB" id="653949at2"/>
<feature type="transmembrane region" description="Helical" evidence="2">
    <location>
        <begin position="156"/>
        <end position="174"/>
    </location>
</feature>
<keyword evidence="2" id="KW-0472">Membrane</keyword>
<dbReference type="EMBL" id="QPIE01000003">
    <property type="protein sequence ID" value="RCU43587.1"/>
    <property type="molecule type" value="Genomic_DNA"/>
</dbReference>
<proteinExistence type="predicted"/>
<evidence type="ECO:0000313" key="4">
    <source>
        <dbReference type="Proteomes" id="UP000252172"/>
    </source>
</evidence>
<dbReference type="AlphaFoldDB" id="A0A368MZA1"/>
<name>A0A368MZA1_9FLAO</name>
<keyword evidence="4" id="KW-1185">Reference proteome</keyword>
<feature type="compositionally biased region" description="Polar residues" evidence="1">
    <location>
        <begin position="216"/>
        <end position="233"/>
    </location>
</feature>
<organism evidence="3 4">
    <name type="scientific">Chryseobacterium lacus</name>
    <dbReference type="NCBI Taxonomy" id="2058346"/>
    <lineage>
        <taxon>Bacteria</taxon>
        <taxon>Pseudomonadati</taxon>
        <taxon>Bacteroidota</taxon>
        <taxon>Flavobacteriia</taxon>
        <taxon>Flavobacteriales</taxon>
        <taxon>Weeksellaceae</taxon>
        <taxon>Chryseobacterium group</taxon>
        <taxon>Chryseobacterium</taxon>
    </lineage>
</organism>
<evidence type="ECO:0000256" key="1">
    <source>
        <dbReference type="SAM" id="MobiDB-lite"/>
    </source>
</evidence>
<dbReference type="Proteomes" id="UP000252172">
    <property type="component" value="Unassembled WGS sequence"/>
</dbReference>
<protein>
    <recommendedName>
        <fullName evidence="5">CCDC81-like prokaryotic HU domain-containing protein</fullName>
    </recommendedName>
</protein>
<comment type="caution">
    <text evidence="3">The sequence shown here is derived from an EMBL/GenBank/DDBJ whole genome shotgun (WGS) entry which is preliminary data.</text>
</comment>
<evidence type="ECO:0000313" key="3">
    <source>
        <dbReference type="EMBL" id="RCU43587.1"/>
    </source>
</evidence>
<accession>A0A368MZA1</accession>
<evidence type="ECO:0000256" key="2">
    <source>
        <dbReference type="SAM" id="Phobius"/>
    </source>
</evidence>
<gene>
    <name evidence="3" type="ORF">DQ356_05375</name>
</gene>
<feature type="region of interest" description="Disordered" evidence="1">
    <location>
        <begin position="209"/>
        <end position="233"/>
    </location>
</feature>
<keyword evidence="2" id="KW-0812">Transmembrane</keyword>